<protein>
    <submittedName>
        <fullName evidence="2">Uncharacterized protein</fullName>
    </submittedName>
</protein>
<organism evidence="2 3">
    <name type="scientific">Halteria grandinella</name>
    <dbReference type="NCBI Taxonomy" id="5974"/>
    <lineage>
        <taxon>Eukaryota</taxon>
        <taxon>Sar</taxon>
        <taxon>Alveolata</taxon>
        <taxon>Ciliophora</taxon>
        <taxon>Intramacronucleata</taxon>
        <taxon>Spirotrichea</taxon>
        <taxon>Stichotrichia</taxon>
        <taxon>Sporadotrichida</taxon>
        <taxon>Halteriidae</taxon>
        <taxon>Halteria</taxon>
    </lineage>
</organism>
<dbReference type="AlphaFoldDB" id="A0A8J8NM88"/>
<comment type="caution">
    <text evidence="2">The sequence shown here is derived from an EMBL/GenBank/DDBJ whole genome shotgun (WGS) entry which is preliminary data.</text>
</comment>
<proteinExistence type="predicted"/>
<gene>
    <name evidence="2" type="ORF">FGO68_gene14827</name>
</gene>
<evidence type="ECO:0000313" key="2">
    <source>
        <dbReference type="EMBL" id="TNV76690.1"/>
    </source>
</evidence>
<feature type="region of interest" description="Disordered" evidence="1">
    <location>
        <begin position="49"/>
        <end position="73"/>
    </location>
</feature>
<dbReference type="Proteomes" id="UP000785679">
    <property type="component" value="Unassembled WGS sequence"/>
</dbReference>
<accession>A0A8J8NM88</accession>
<evidence type="ECO:0000313" key="3">
    <source>
        <dbReference type="Proteomes" id="UP000785679"/>
    </source>
</evidence>
<keyword evidence="3" id="KW-1185">Reference proteome</keyword>
<dbReference type="EMBL" id="RRYP01013126">
    <property type="protein sequence ID" value="TNV76690.1"/>
    <property type="molecule type" value="Genomic_DNA"/>
</dbReference>
<sequence length="87" mass="10549">MSSSTTMLKRLIQGRKSWHQWWGKDQSRGDKKMIMRYGRDEVEQVTRMRIRKKQGKKERVMSQMKRRSIFSEGNPMMQEYSESLEFA</sequence>
<evidence type="ECO:0000256" key="1">
    <source>
        <dbReference type="SAM" id="MobiDB-lite"/>
    </source>
</evidence>
<reference evidence="2" key="1">
    <citation type="submission" date="2019-06" db="EMBL/GenBank/DDBJ databases">
        <authorList>
            <person name="Zheng W."/>
        </authorList>
    </citation>
    <scope>NUCLEOTIDE SEQUENCE</scope>
    <source>
        <strain evidence="2">QDHG01</strain>
    </source>
</reference>
<name>A0A8J8NM88_HALGN</name>